<keyword evidence="4 5" id="KW-0732">Signal</keyword>
<dbReference type="GO" id="GO:0030313">
    <property type="term" value="C:cell envelope"/>
    <property type="evidence" value="ECO:0007669"/>
    <property type="project" value="UniProtKB-SubCell"/>
</dbReference>
<keyword evidence="3" id="KW-0813">Transport</keyword>
<proteinExistence type="inferred from homology"/>
<sequence length="454" mass="48019">MMRLTPKTGLKIVAMSAATALVLSACGSGDGGSDGGNGGEAGGAVTIEHWLWDDVQLPMYQACATAFTEANPDITVNITQTAWAQYWQNLTTNFASATGPDTFTMTVQYAREYSSLGQLADLDELGATEGIDFDSYVAGTAENYLLDDTRVGLPLDWDIVGLVYDETAATEAGLTKEDINQLEFDGTGEDSFTDFVKAMALDANGNSGLSPEWDGSNVTRYGMLPEWADGFTGQNGWGNLAHALGWDFFTEDGSLNFDAPELVTTLEWYQEMIDLGVMQTFDETSTLGQHPAMEAGMAGATLAGSWNASNYLADTQEIDFAWAKVPEGPEGRFAATNSLAAVVWSGSDQKDAAAQWVNYLGSPECQEPNGEFGVVFPAVQAGTDAAVAANAAAGADVPEFAEMAAAGETYQIPSFTRNAEIRTIIQDAIWAIAAGADVQSTLTAANDSAQALVD</sequence>
<dbReference type="InterPro" id="IPR006059">
    <property type="entry name" value="SBP"/>
</dbReference>
<accession>A0A4Z1DZU8</accession>
<comment type="caution">
    <text evidence="6">The sequence shown here is derived from an EMBL/GenBank/DDBJ whole genome shotgun (WGS) entry which is preliminary data.</text>
</comment>
<evidence type="ECO:0000313" key="7">
    <source>
        <dbReference type="Proteomes" id="UP000297318"/>
    </source>
</evidence>
<dbReference type="PROSITE" id="PS51257">
    <property type="entry name" value="PROKAR_LIPOPROTEIN"/>
    <property type="match status" value="1"/>
</dbReference>
<evidence type="ECO:0000256" key="1">
    <source>
        <dbReference type="ARBA" id="ARBA00004196"/>
    </source>
</evidence>
<dbReference type="PANTHER" id="PTHR43649">
    <property type="entry name" value="ARABINOSE-BINDING PROTEIN-RELATED"/>
    <property type="match status" value="1"/>
</dbReference>
<evidence type="ECO:0000313" key="6">
    <source>
        <dbReference type="EMBL" id="TGO05144.1"/>
    </source>
</evidence>
<organism evidence="6 7">
    <name type="scientific">Serinibacter arcticus</name>
    <dbReference type="NCBI Taxonomy" id="1655435"/>
    <lineage>
        <taxon>Bacteria</taxon>
        <taxon>Bacillati</taxon>
        <taxon>Actinomycetota</taxon>
        <taxon>Actinomycetes</taxon>
        <taxon>Micrococcales</taxon>
        <taxon>Beutenbergiaceae</taxon>
        <taxon>Serinibacter</taxon>
    </lineage>
</organism>
<evidence type="ECO:0000256" key="5">
    <source>
        <dbReference type="SAM" id="SignalP"/>
    </source>
</evidence>
<reference evidence="6 7" key="1">
    <citation type="submission" date="2018-11" db="EMBL/GenBank/DDBJ databases">
        <title>Complete genome sequencing of the Actinobacteria Serinibacter sp. K3-2.</title>
        <authorList>
            <person name="Rakitin A.L."/>
            <person name="Beletsky A.V."/>
            <person name="Mardanov A.V."/>
            <person name="Ravin N.V."/>
            <person name="Gromova A.S."/>
            <person name="Filippova S.N."/>
            <person name="Gal'Chenko V.F."/>
        </authorList>
    </citation>
    <scope>NUCLEOTIDE SEQUENCE [LARGE SCALE GENOMIC DNA]</scope>
    <source>
        <strain evidence="6 7">K3-2</strain>
    </source>
</reference>
<comment type="similarity">
    <text evidence="2">Belongs to the bacterial solute-binding protein 1 family.</text>
</comment>
<evidence type="ECO:0000256" key="2">
    <source>
        <dbReference type="ARBA" id="ARBA00008520"/>
    </source>
</evidence>
<dbReference type="SUPFAM" id="SSF53850">
    <property type="entry name" value="Periplasmic binding protein-like II"/>
    <property type="match status" value="1"/>
</dbReference>
<name>A0A4Z1DZU8_9MICO</name>
<dbReference type="InterPro" id="IPR050490">
    <property type="entry name" value="Bact_solute-bd_prot1"/>
</dbReference>
<dbReference type="Proteomes" id="UP000297318">
    <property type="component" value="Unassembled WGS sequence"/>
</dbReference>
<dbReference type="EMBL" id="RHPJ01000002">
    <property type="protein sequence ID" value="TGO05144.1"/>
    <property type="molecule type" value="Genomic_DNA"/>
</dbReference>
<evidence type="ECO:0000256" key="4">
    <source>
        <dbReference type="ARBA" id="ARBA00022729"/>
    </source>
</evidence>
<keyword evidence="7" id="KW-1185">Reference proteome</keyword>
<evidence type="ECO:0000256" key="3">
    <source>
        <dbReference type="ARBA" id="ARBA00022448"/>
    </source>
</evidence>
<comment type="subcellular location">
    <subcellularLocation>
        <location evidence="1">Cell envelope</location>
    </subcellularLocation>
</comment>
<feature type="signal peptide" evidence="5">
    <location>
        <begin position="1"/>
        <end position="25"/>
    </location>
</feature>
<dbReference type="AlphaFoldDB" id="A0A4Z1DZU8"/>
<dbReference type="Gene3D" id="3.40.190.10">
    <property type="entry name" value="Periplasmic binding protein-like II"/>
    <property type="match status" value="1"/>
</dbReference>
<dbReference type="Pfam" id="PF01547">
    <property type="entry name" value="SBP_bac_1"/>
    <property type="match status" value="1"/>
</dbReference>
<dbReference type="PANTHER" id="PTHR43649:SF31">
    <property type="entry name" value="SN-GLYCEROL-3-PHOSPHATE-BINDING PERIPLASMIC PROTEIN UGPB"/>
    <property type="match status" value="1"/>
</dbReference>
<gene>
    <name evidence="6" type="ORF">SERN_1148</name>
</gene>
<protein>
    <submittedName>
        <fullName evidence="6">Extracellular solute-binding protein, family 1</fullName>
    </submittedName>
</protein>
<feature type="chain" id="PRO_5038743163" evidence="5">
    <location>
        <begin position="26"/>
        <end position="454"/>
    </location>
</feature>